<dbReference type="InterPro" id="IPR011991">
    <property type="entry name" value="ArsR-like_HTH"/>
</dbReference>
<dbReference type="Pfam" id="PF12840">
    <property type="entry name" value="HTH_20"/>
    <property type="match status" value="1"/>
</dbReference>
<keyword evidence="4" id="KW-0812">Transmembrane</keyword>
<proteinExistence type="predicted"/>
<feature type="transmembrane region" description="Helical" evidence="4">
    <location>
        <begin position="112"/>
        <end position="133"/>
    </location>
</feature>
<evidence type="ECO:0000259" key="5">
    <source>
        <dbReference type="SMART" id="SM00418"/>
    </source>
</evidence>
<gene>
    <name evidence="6" type="ORF">L0665_02240</name>
</gene>
<dbReference type="CDD" id="cd00090">
    <property type="entry name" value="HTH_ARSR"/>
    <property type="match status" value="1"/>
</dbReference>
<keyword evidence="4" id="KW-0472">Membrane</keyword>
<dbReference type="EMBL" id="JAKELO010000002">
    <property type="protein sequence ID" value="MDE4907440.1"/>
    <property type="molecule type" value="Genomic_DNA"/>
</dbReference>
<evidence type="ECO:0000313" key="6">
    <source>
        <dbReference type="EMBL" id="MDE4907440.1"/>
    </source>
</evidence>
<dbReference type="InterPro" id="IPR051011">
    <property type="entry name" value="Metal_resp_trans_reg"/>
</dbReference>
<evidence type="ECO:0000256" key="4">
    <source>
        <dbReference type="SAM" id="Phobius"/>
    </source>
</evidence>
<evidence type="ECO:0000313" key="7">
    <source>
        <dbReference type="Proteomes" id="UP001143747"/>
    </source>
</evidence>
<keyword evidence="7" id="KW-1185">Reference proteome</keyword>
<reference evidence="6" key="1">
    <citation type="submission" date="2022-01" db="EMBL/GenBank/DDBJ databases">
        <title>Draft genome of Methanogenium marinum DSM 15558.</title>
        <authorList>
            <person name="Chen S.-C."/>
            <person name="You Y.-T."/>
        </authorList>
    </citation>
    <scope>NUCLEOTIDE SEQUENCE</scope>
    <source>
        <strain evidence="6">DSM 15558</strain>
    </source>
</reference>
<evidence type="ECO:0000256" key="2">
    <source>
        <dbReference type="ARBA" id="ARBA00023125"/>
    </source>
</evidence>
<comment type="caution">
    <text evidence="6">The sequence shown here is derived from an EMBL/GenBank/DDBJ whole genome shotgun (WGS) entry which is preliminary data.</text>
</comment>
<feature type="transmembrane region" description="Helical" evidence="4">
    <location>
        <begin position="204"/>
        <end position="227"/>
    </location>
</feature>
<keyword evidence="1" id="KW-0805">Transcription regulation</keyword>
<organism evidence="6 7">
    <name type="scientific">Methanogenium marinum</name>
    <dbReference type="NCBI Taxonomy" id="348610"/>
    <lineage>
        <taxon>Archaea</taxon>
        <taxon>Methanobacteriati</taxon>
        <taxon>Methanobacteriota</taxon>
        <taxon>Stenosarchaea group</taxon>
        <taxon>Methanomicrobia</taxon>
        <taxon>Methanomicrobiales</taxon>
        <taxon>Methanomicrobiaceae</taxon>
        <taxon>Methanogenium</taxon>
    </lineage>
</organism>
<dbReference type="GO" id="GO:0003677">
    <property type="term" value="F:DNA binding"/>
    <property type="evidence" value="ECO:0007669"/>
    <property type="project" value="UniProtKB-KW"/>
</dbReference>
<dbReference type="Gene3D" id="1.10.10.10">
    <property type="entry name" value="Winged helix-like DNA-binding domain superfamily/Winged helix DNA-binding domain"/>
    <property type="match status" value="1"/>
</dbReference>
<dbReference type="Proteomes" id="UP001143747">
    <property type="component" value="Unassembled WGS sequence"/>
</dbReference>
<dbReference type="SUPFAM" id="SSF46785">
    <property type="entry name" value="Winged helix' DNA-binding domain"/>
    <property type="match status" value="1"/>
</dbReference>
<feature type="domain" description="HTH arsR-type" evidence="5">
    <location>
        <begin position="18"/>
        <end position="91"/>
    </location>
</feature>
<evidence type="ECO:0000256" key="3">
    <source>
        <dbReference type="ARBA" id="ARBA00023163"/>
    </source>
</evidence>
<dbReference type="InterPro" id="IPR036388">
    <property type="entry name" value="WH-like_DNA-bd_sf"/>
</dbReference>
<evidence type="ECO:0000256" key="1">
    <source>
        <dbReference type="ARBA" id="ARBA00023015"/>
    </source>
</evidence>
<dbReference type="PANTHER" id="PTHR43132">
    <property type="entry name" value="ARSENICAL RESISTANCE OPERON REPRESSOR ARSR-RELATED"/>
    <property type="match status" value="1"/>
</dbReference>
<dbReference type="PANTHER" id="PTHR43132:SF2">
    <property type="entry name" value="ARSENICAL RESISTANCE OPERON REPRESSOR ARSR-RELATED"/>
    <property type="match status" value="1"/>
</dbReference>
<keyword evidence="3" id="KW-0804">Transcription</keyword>
<name>A0A9Q4KUG2_9EURY</name>
<dbReference type="InterPro" id="IPR036390">
    <property type="entry name" value="WH_DNA-bd_sf"/>
</dbReference>
<dbReference type="InterPro" id="IPR001845">
    <property type="entry name" value="HTH_ArsR_DNA-bd_dom"/>
</dbReference>
<accession>A0A9Q4KUG2</accession>
<protein>
    <submittedName>
        <fullName evidence="6">Helix-turn-helix domain-containing protein</fullName>
    </submittedName>
</protein>
<dbReference type="AlphaFoldDB" id="A0A9Q4KUG2"/>
<dbReference type="SMART" id="SM00418">
    <property type="entry name" value="HTH_ARSR"/>
    <property type="match status" value="1"/>
</dbReference>
<keyword evidence="4" id="KW-1133">Transmembrane helix</keyword>
<dbReference type="RefSeq" id="WP_274924089.1">
    <property type="nucleotide sequence ID" value="NZ_JAKELO010000002.1"/>
</dbReference>
<keyword evidence="2" id="KW-0238">DNA-binding</keyword>
<sequence>MTEEGVLVLEPGDERAKKIGKAMASNTASDVLSTLSEDELTLSELSERLGQPITTLKYQIENLLDAGLVDIVRTRYSEKGRVVKVYGVRQQVVIMSPGKGNLRDLLLKYTSLFALIICATLVLLAMAPMFSFASDGGPAYEMATGSDDARAQMTAFSAEEAEDGTNAEKGGMVSVPAPVPAATPHDAPPAVESAPEPPEIGPNILAVTFFSGGFVVIFLMLLIELFAMYRRQ</sequence>
<dbReference type="GO" id="GO:0003700">
    <property type="term" value="F:DNA-binding transcription factor activity"/>
    <property type="evidence" value="ECO:0007669"/>
    <property type="project" value="InterPro"/>
</dbReference>